<feature type="transmembrane region" description="Helical" evidence="1">
    <location>
        <begin position="86"/>
        <end position="107"/>
    </location>
</feature>
<name>A0AA47FGP9_ACTNA</name>
<sequence>MYESSETTYDSEPVSWSPLMIVVGVVLQFVMQFFVSFVVLLIPSLASAAVHTVGKVTDTFMWLGGLSSFFGALAVLFLVRRRFKSTLVLLMHTAVPAMIVVSANMISTVSLRGWIGFVGSVAIAALGGAGAAILYILLLRFRSSSDFR</sequence>
<evidence type="ECO:0000256" key="1">
    <source>
        <dbReference type="SAM" id="Phobius"/>
    </source>
</evidence>
<dbReference type="AlphaFoldDB" id="A0AA47FGP9"/>
<accession>A0AA47FGP9</accession>
<feature type="transmembrane region" description="Helical" evidence="1">
    <location>
        <begin position="60"/>
        <end position="79"/>
    </location>
</feature>
<organism evidence="2 3">
    <name type="scientific">Actinomyces naeslundii</name>
    <dbReference type="NCBI Taxonomy" id="1655"/>
    <lineage>
        <taxon>Bacteria</taxon>
        <taxon>Bacillati</taxon>
        <taxon>Actinomycetota</taxon>
        <taxon>Actinomycetes</taxon>
        <taxon>Actinomycetales</taxon>
        <taxon>Actinomycetaceae</taxon>
        <taxon>Actinomyces</taxon>
    </lineage>
</organism>
<feature type="transmembrane region" description="Helical" evidence="1">
    <location>
        <begin position="113"/>
        <end position="138"/>
    </location>
</feature>
<keyword evidence="1" id="KW-0472">Membrane</keyword>
<proteinExistence type="predicted"/>
<gene>
    <name evidence="2" type="ORF">OFA60_13300</name>
</gene>
<feature type="transmembrane region" description="Helical" evidence="1">
    <location>
        <begin position="21"/>
        <end position="48"/>
    </location>
</feature>
<dbReference type="Proteomes" id="UP001163127">
    <property type="component" value="Chromosome"/>
</dbReference>
<keyword evidence="1" id="KW-0812">Transmembrane</keyword>
<dbReference type="RefSeq" id="WP_143227505.1">
    <property type="nucleotide sequence ID" value="NZ_CP113787.1"/>
</dbReference>
<reference evidence="2" key="1">
    <citation type="submission" date="2022-11" db="EMBL/GenBank/DDBJ databases">
        <title>Dental biofilm bacteria. Genome sequencing and assembly.</title>
        <authorList>
            <person name="Robertsson C."/>
        </authorList>
    </citation>
    <scope>NUCLEOTIDE SEQUENCE</scope>
    <source>
        <strain evidence="2">CW</strain>
    </source>
</reference>
<protein>
    <submittedName>
        <fullName evidence="2">Uncharacterized protein</fullName>
    </submittedName>
</protein>
<evidence type="ECO:0000313" key="3">
    <source>
        <dbReference type="Proteomes" id="UP001163127"/>
    </source>
</evidence>
<dbReference type="EMBL" id="CP113787">
    <property type="protein sequence ID" value="WAL42987.1"/>
    <property type="molecule type" value="Genomic_DNA"/>
</dbReference>
<keyword evidence="1" id="KW-1133">Transmembrane helix</keyword>
<evidence type="ECO:0000313" key="2">
    <source>
        <dbReference type="EMBL" id="WAL42987.1"/>
    </source>
</evidence>